<reference evidence="15" key="1">
    <citation type="submission" date="2022-03" db="EMBL/GenBank/DDBJ databases">
        <title>Identification of a novel bacterium isolated from mangrove sediments.</title>
        <authorList>
            <person name="Pan X."/>
        </authorList>
    </citation>
    <scope>NUCLEOTIDE SEQUENCE</scope>
    <source>
        <strain evidence="15">B1949</strain>
    </source>
</reference>
<dbReference type="Pfam" id="PF00441">
    <property type="entry name" value="Acyl-CoA_dh_1"/>
    <property type="match status" value="1"/>
</dbReference>
<comment type="similarity">
    <text evidence="3 11">Belongs to the acyl-CoA dehydrogenase family.</text>
</comment>
<evidence type="ECO:0000256" key="3">
    <source>
        <dbReference type="ARBA" id="ARBA00009347"/>
    </source>
</evidence>
<dbReference type="PROSITE" id="PS00073">
    <property type="entry name" value="ACYL_COA_DH_2"/>
    <property type="match status" value="1"/>
</dbReference>
<proteinExistence type="inferred from homology"/>
<protein>
    <recommendedName>
        <fullName evidence="5">Isovaleryl-CoA dehydrogenase, mitochondrial</fullName>
        <ecNumber evidence="4">1.3.8.4</ecNumber>
    </recommendedName>
</protein>
<keyword evidence="9 11" id="KW-0560">Oxidoreductase</keyword>
<dbReference type="Gene3D" id="1.20.140.10">
    <property type="entry name" value="Butyryl-CoA Dehydrogenase, subunit A, domain 3"/>
    <property type="match status" value="1"/>
</dbReference>
<dbReference type="InterPro" id="IPR009100">
    <property type="entry name" value="AcylCoA_DH/oxidase_NM_dom_sf"/>
</dbReference>
<evidence type="ECO:0000259" key="12">
    <source>
        <dbReference type="Pfam" id="PF00441"/>
    </source>
</evidence>
<evidence type="ECO:0000259" key="13">
    <source>
        <dbReference type="Pfam" id="PF02770"/>
    </source>
</evidence>
<evidence type="ECO:0000256" key="7">
    <source>
        <dbReference type="ARBA" id="ARBA00022827"/>
    </source>
</evidence>
<dbReference type="InterPro" id="IPR034183">
    <property type="entry name" value="IVD"/>
</dbReference>
<evidence type="ECO:0000256" key="11">
    <source>
        <dbReference type="RuleBase" id="RU362125"/>
    </source>
</evidence>
<evidence type="ECO:0000256" key="8">
    <source>
        <dbReference type="ARBA" id="ARBA00022946"/>
    </source>
</evidence>
<name>A0ABT0BC31_9SPHN</name>
<comment type="caution">
    <text evidence="15">The sequence shown here is derived from an EMBL/GenBank/DDBJ whole genome shotgun (WGS) entry which is preliminary data.</text>
</comment>
<gene>
    <name evidence="15" type="ORF">MTR62_07740</name>
</gene>
<comment type="catalytic activity">
    <reaction evidence="10">
        <text>3-methylbutanoyl-CoA + oxidized [electron-transfer flavoprotein] + H(+) = 3-methylbut-2-enoyl-CoA + reduced [electron-transfer flavoprotein]</text>
        <dbReference type="Rhea" id="RHEA:12276"/>
        <dbReference type="Rhea" id="RHEA-COMP:10685"/>
        <dbReference type="Rhea" id="RHEA-COMP:10686"/>
        <dbReference type="ChEBI" id="CHEBI:15378"/>
        <dbReference type="ChEBI" id="CHEBI:57344"/>
        <dbReference type="ChEBI" id="CHEBI:57345"/>
        <dbReference type="ChEBI" id="CHEBI:57692"/>
        <dbReference type="ChEBI" id="CHEBI:58307"/>
        <dbReference type="EC" id="1.3.8.4"/>
    </reaction>
</comment>
<keyword evidence="16" id="KW-1185">Reference proteome</keyword>
<dbReference type="Pfam" id="PF02771">
    <property type="entry name" value="Acyl-CoA_dh_N"/>
    <property type="match status" value="1"/>
</dbReference>
<accession>A0ABT0BC31</accession>
<evidence type="ECO:0000313" key="16">
    <source>
        <dbReference type="Proteomes" id="UP001162881"/>
    </source>
</evidence>
<dbReference type="InterPro" id="IPR036250">
    <property type="entry name" value="AcylCo_DH-like_C"/>
</dbReference>
<dbReference type="InterPro" id="IPR006089">
    <property type="entry name" value="Acyl-CoA_DH_CS"/>
</dbReference>
<dbReference type="Proteomes" id="UP001162881">
    <property type="component" value="Unassembled WGS sequence"/>
</dbReference>
<feature type="domain" description="Acyl-CoA dehydrogenase/oxidase N-terminal" evidence="14">
    <location>
        <begin position="14"/>
        <end position="124"/>
    </location>
</feature>
<evidence type="ECO:0000256" key="2">
    <source>
        <dbReference type="ARBA" id="ARBA00004898"/>
    </source>
</evidence>
<organism evidence="15 16">
    <name type="scientific">Novosphingobium organovorum</name>
    <dbReference type="NCBI Taxonomy" id="2930092"/>
    <lineage>
        <taxon>Bacteria</taxon>
        <taxon>Pseudomonadati</taxon>
        <taxon>Pseudomonadota</taxon>
        <taxon>Alphaproteobacteria</taxon>
        <taxon>Sphingomonadales</taxon>
        <taxon>Sphingomonadaceae</taxon>
        <taxon>Novosphingobium</taxon>
    </lineage>
</organism>
<dbReference type="PIRSF" id="PIRSF016578">
    <property type="entry name" value="HsaA"/>
    <property type="match status" value="1"/>
</dbReference>
<dbReference type="InterPro" id="IPR046373">
    <property type="entry name" value="Acyl-CoA_Oxase/DH_mid-dom_sf"/>
</dbReference>
<dbReference type="CDD" id="cd01156">
    <property type="entry name" value="IVD"/>
    <property type="match status" value="1"/>
</dbReference>
<feature type="domain" description="Acyl-CoA oxidase/dehydrogenase middle" evidence="13">
    <location>
        <begin position="129"/>
        <end position="223"/>
    </location>
</feature>
<dbReference type="InterPro" id="IPR013786">
    <property type="entry name" value="AcylCoA_DH/ox_N"/>
</dbReference>
<evidence type="ECO:0000256" key="10">
    <source>
        <dbReference type="ARBA" id="ARBA00052875"/>
    </source>
</evidence>
<dbReference type="Gene3D" id="1.10.540.10">
    <property type="entry name" value="Acyl-CoA dehydrogenase/oxidase, N-terminal domain"/>
    <property type="match status" value="1"/>
</dbReference>
<dbReference type="Pfam" id="PF02770">
    <property type="entry name" value="Acyl-CoA_dh_M"/>
    <property type="match status" value="1"/>
</dbReference>
<comment type="cofactor">
    <cofactor evidence="1 11">
        <name>FAD</name>
        <dbReference type="ChEBI" id="CHEBI:57692"/>
    </cofactor>
</comment>
<keyword evidence="7 11" id="KW-0274">FAD</keyword>
<evidence type="ECO:0000256" key="9">
    <source>
        <dbReference type="ARBA" id="ARBA00023002"/>
    </source>
</evidence>
<evidence type="ECO:0000256" key="1">
    <source>
        <dbReference type="ARBA" id="ARBA00001974"/>
    </source>
</evidence>
<evidence type="ECO:0000313" key="15">
    <source>
        <dbReference type="EMBL" id="MCJ2182582.1"/>
    </source>
</evidence>
<dbReference type="InterPro" id="IPR037069">
    <property type="entry name" value="AcylCoA_DH/ox_N_sf"/>
</dbReference>
<keyword evidence="6 11" id="KW-0285">Flavoprotein</keyword>
<comment type="pathway">
    <text evidence="2">Amino-acid degradation; L-leucine degradation; (S)-3-hydroxy-3-methylglutaryl-CoA from 3-isovaleryl-CoA: step 1/3.</text>
</comment>
<dbReference type="EMBL" id="JALHLF010000020">
    <property type="protein sequence ID" value="MCJ2182582.1"/>
    <property type="molecule type" value="Genomic_DNA"/>
</dbReference>
<feature type="domain" description="Acyl-CoA dehydrogenase/oxidase C-terminal" evidence="12">
    <location>
        <begin position="235"/>
        <end position="383"/>
    </location>
</feature>
<dbReference type="InterPro" id="IPR006091">
    <property type="entry name" value="Acyl-CoA_Oxase/DH_mid-dom"/>
</dbReference>
<sequence>MKATPEFDFALGDSAQMIRETVARFADERIAPLAARIDREDWFARELWPQMGALGLHGITVEETWGGSGLGYLEHVIALEEVSRASASVGLSYGAHSNLCVNQIRRWGNDAQKTKYLPPLIAGDHVGSLAMSEVAAGSDVVSMKLRARAEPGGWRLSGTKFWITNGTYADTLVVYASTDPEAGSKGITAFLIEKGMPGFTIGQKIDKMGMRGSPTCELVFTDCFVPDANVMGPVGGGVNVLMSGLDYERVVLAGLQIGIMQACLDTVIPYVRERRQFGAPIGTFQLMQAKVADMYVALQSARAYVYAVARACDAGQTTRFDAAGAILYASESAFRVAGEAVQALGGAGYTTDWPVERYLRDAKLLDIGAGTNEIRRMLIGRELIGV</sequence>
<dbReference type="PANTHER" id="PTHR43884:SF12">
    <property type="entry name" value="ISOVALERYL-COA DEHYDROGENASE, MITOCHONDRIAL-RELATED"/>
    <property type="match status" value="1"/>
</dbReference>
<dbReference type="InterPro" id="IPR009075">
    <property type="entry name" value="AcylCo_DH/oxidase_C"/>
</dbReference>
<evidence type="ECO:0000256" key="5">
    <source>
        <dbReference type="ARBA" id="ARBA00018258"/>
    </source>
</evidence>
<dbReference type="PANTHER" id="PTHR43884">
    <property type="entry name" value="ACYL-COA DEHYDROGENASE"/>
    <property type="match status" value="1"/>
</dbReference>
<dbReference type="SUPFAM" id="SSF47203">
    <property type="entry name" value="Acyl-CoA dehydrogenase C-terminal domain-like"/>
    <property type="match status" value="1"/>
</dbReference>
<dbReference type="Gene3D" id="2.40.110.10">
    <property type="entry name" value="Butyryl-CoA Dehydrogenase, subunit A, domain 2"/>
    <property type="match status" value="1"/>
</dbReference>
<dbReference type="EC" id="1.3.8.4" evidence="4"/>
<keyword evidence="8" id="KW-0809">Transit peptide</keyword>
<dbReference type="RefSeq" id="WP_244018662.1">
    <property type="nucleotide sequence ID" value="NZ_JALHLF010000020.1"/>
</dbReference>
<dbReference type="SUPFAM" id="SSF56645">
    <property type="entry name" value="Acyl-CoA dehydrogenase NM domain-like"/>
    <property type="match status" value="1"/>
</dbReference>
<dbReference type="PROSITE" id="PS00072">
    <property type="entry name" value="ACYL_COA_DH_1"/>
    <property type="match status" value="1"/>
</dbReference>
<evidence type="ECO:0000256" key="6">
    <source>
        <dbReference type="ARBA" id="ARBA00022630"/>
    </source>
</evidence>
<evidence type="ECO:0000256" key="4">
    <source>
        <dbReference type="ARBA" id="ARBA00012044"/>
    </source>
</evidence>
<evidence type="ECO:0000259" key="14">
    <source>
        <dbReference type="Pfam" id="PF02771"/>
    </source>
</evidence>